<evidence type="ECO:0000313" key="1">
    <source>
        <dbReference type="EMBL" id="GAG79411.1"/>
    </source>
</evidence>
<comment type="caution">
    <text evidence="1">The sequence shown here is derived from an EMBL/GenBank/DDBJ whole genome shotgun (WGS) entry which is preliminary data.</text>
</comment>
<dbReference type="InterPro" id="IPR011604">
    <property type="entry name" value="PDDEXK-like_dom_sf"/>
</dbReference>
<dbReference type="AlphaFoldDB" id="X1C4W7"/>
<feature type="non-terminal residue" evidence="1">
    <location>
        <position position="1"/>
    </location>
</feature>
<proteinExistence type="predicted"/>
<name>X1C4W7_9ZZZZ</name>
<gene>
    <name evidence="1" type="ORF">S01H4_21358</name>
</gene>
<organism evidence="1">
    <name type="scientific">marine sediment metagenome</name>
    <dbReference type="NCBI Taxonomy" id="412755"/>
    <lineage>
        <taxon>unclassified sequences</taxon>
        <taxon>metagenomes</taxon>
        <taxon>ecological metagenomes</taxon>
    </lineage>
</organism>
<accession>X1C4W7</accession>
<evidence type="ECO:0008006" key="2">
    <source>
        <dbReference type="Google" id="ProtNLM"/>
    </source>
</evidence>
<reference evidence="1" key="1">
    <citation type="journal article" date="2014" name="Front. Microbiol.">
        <title>High frequency of phylogenetically diverse reductive dehalogenase-homologous genes in deep subseafloor sedimentary metagenomes.</title>
        <authorList>
            <person name="Kawai M."/>
            <person name="Futagami T."/>
            <person name="Toyoda A."/>
            <person name="Takaki Y."/>
            <person name="Nishi S."/>
            <person name="Hori S."/>
            <person name="Arai W."/>
            <person name="Tsubouchi T."/>
            <person name="Morono Y."/>
            <person name="Uchiyama I."/>
            <person name="Ito T."/>
            <person name="Fujiyama A."/>
            <person name="Inagaki F."/>
            <person name="Takami H."/>
        </authorList>
    </citation>
    <scope>NUCLEOTIDE SEQUENCE</scope>
    <source>
        <strain evidence="1">Expedition CK06-06</strain>
    </source>
</reference>
<dbReference type="Gene3D" id="3.90.320.10">
    <property type="match status" value="1"/>
</dbReference>
<dbReference type="EMBL" id="BART01009666">
    <property type="protein sequence ID" value="GAG79411.1"/>
    <property type="molecule type" value="Genomic_DNA"/>
</dbReference>
<sequence length="154" mass="18110">QKYLMRWGVSEKDDIEIKFSDDAYQIKGRADGKFKWKGEMVGLEIKSMNMFGFNALKEPKPDHVKQFMLYLKFLELDKGLMVYECKNTQNIKAWWIKYNEHAIKFLLRIVAEAVLALKNRELPAKICEGRLDKDCEFRVICEGGLQFQSFEGEK</sequence>
<protein>
    <recommendedName>
        <fullName evidence="2">PD-(D/E)XK endonuclease-like domain-containing protein</fullName>
    </recommendedName>
</protein>